<evidence type="ECO:0000313" key="3">
    <source>
        <dbReference type="Proteomes" id="UP000325755"/>
    </source>
</evidence>
<dbReference type="KEGG" id="mmob:F6R98_09385"/>
<reference evidence="2 3" key="1">
    <citation type="submission" date="2019-09" db="EMBL/GenBank/DDBJ databases">
        <title>Ecophysiology of the spiral-shaped methanotroph Methylospira mobilis as revealed by the complete genome sequence.</title>
        <authorList>
            <person name="Oshkin I.Y."/>
            <person name="Dedysh S.N."/>
            <person name="Miroshnikov K."/>
            <person name="Danilova O.V."/>
            <person name="Hakobyan A."/>
            <person name="Liesack W."/>
        </authorList>
    </citation>
    <scope>NUCLEOTIDE SEQUENCE [LARGE SCALE GENOMIC DNA]</scope>
    <source>
        <strain evidence="2 3">Shm1</strain>
    </source>
</reference>
<evidence type="ECO:0000256" key="1">
    <source>
        <dbReference type="SAM" id="MobiDB-lite"/>
    </source>
</evidence>
<dbReference type="RefSeq" id="WP_153248798.1">
    <property type="nucleotide sequence ID" value="NZ_CP044205.1"/>
</dbReference>
<name>A0A5Q0BM31_9GAMM</name>
<evidence type="ECO:0000313" key="2">
    <source>
        <dbReference type="EMBL" id="QFY42806.1"/>
    </source>
</evidence>
<dbReference type="AlphaFoldDB" id="A0A5Q0BM31"/>
<dbReference type="InParanoid" id="A0A5Q0BM31"/>
<dbReference type="EMBL" id="CP044205">
    <property type="protein sequence ID" value="QFY42806.1"/>
    <property type="molecule type" value="Genomic_DNA"/>
</dbReference>
<gene>
    <name evidence="2" type="ORF">F6R98_09385</name>
</gene>
<accession>A0A5Q0BM31</accession>
<organism evidence="2 3">
    <name type="scientific">Candidatus Methylospira mobilis</name>
    <dbReference type="NCBI Taxonomy" id="1808979"/>
    <lineage>
        <taxon>Bacteria</taxon>
        <taxon>Pseudomonadati</taxon>
        <taxon>Pseudomonadota</taxon>
        <taxon>Gammaproteobacteria</taxon>
        <taxon>Methylococcales</taxon>
        <taxon>Methylococcaceae</taxon>
        <taxon>Candidatus Methylospira</taxon>
    </lineage>
</organism>
<feature type="region of interest" description="Disordered" evidence="1">
    <location>
        <begin position="48"/>
        <end position="82"/>
    </location>
</feature>
<proteinExistence type="predicted"/>
<keyword evidence="3" id="KW-1185">Reference proteome</keyword>
<feature type="compositionally biased region" description="Basic residues" evidence="1">
    <location>
        <begin position="70"/>
        <end position="82"/>
    </location>
</feature>
<protein>
    <submittedName>
        <fullName evidence="2">Uncharacterized protein</fullName>
    </submittedName>
</protein>
<sequence>MIISTQAITSSLTPLSRVSGFVEVRHYHGHGRQQVGRDIDEIGAAPESAFSPFGLRGTGWRRQEAGTRSRPPRLRTRNTARQ</sequence>
<dbReference type="Proteomes" id="UP000325755">
    <property type="component" value="Chromosome"/>
</dbReference>